<protein>
    <submittedName>
        <fullName evidence="1">EMB2770 (EMBRYO DEFECTIVE 2770)</fullName>
    </submittedName>
</protein>
<accession>A0A0A9HPI3</accession>
<dbReference type="EMBL" id="GBRH01161090">
    <property type="protein sequence ID" value="JAE36806.1"/>
    <property type="molecule type" value="Transcribed_RNA"/>
</dbReference>
<reference evidence="1" key="2">
    <citation type="journal article" date="2015" name="Data Brief">
        <title>Shoot transcriptome of the giant reed, Arundo donax.</title>
        <authorList>
            <person name="Barrero R.A."/>
            <person name="Guerrero F.D."/>
            <person name="Moolhuijzen P."/>
            <person name="Goolsby J.A."/>
            <person name="Tidwell J."/>
            <person name="Bellgard S.E."/>
            <person name="Bellgard M.I."/>
        </authorList>
    </citation>
    <scope>NUCLEOTIDE SEQUENCE</scope>
    <source>
        <tissue evidence="1">Shoot tissue taken approximately 20 cm above the soil surface</tissue>
    </source>
</reference>
<proteinExistence type="predicted"/>
<reference evidence="1" key="1">
    <citation type="submission" date="2014-09" db="EMBL/GenBank/DDBJ databases">
        <authorList>
            <person name="Magalhaes I.L.F."/>
            <person name="Oliveira U."/>
            <person name="Santos F.R."/>
            <person name="Vidigal T.H.D.A."/>
            <person name="Brescovit A.D."/>
            <person name="Santos A.J."/>
        </authorList>
    </citation>
    <scope>NUCLEOTIDE SEQUENCE</scope>
    <source>
        <tissue evidence="1">Shoot tissue taken approximately 20 cm above the soil surface</tissue>
    </source>
</reference>
<evidence type="ECO:0000313" key="1">
    <source>
        <dbReference type="EMBL" id="JAE36806.1"/>
    </source>
</evidence>
<organism evidence="1">
    <name type="scientific">Arundo donax</name>
    <name type="common">Giant reed</name>
    <name type="synonym">Donax arundinaceus</name>
    <dbReference type="NCBI Taxonomy" id="35708"/>
    <lineage>
        <taxon>Eukaryota</taxon>
        <taxon>Viridiplantae</taxon>
        <taxon>Streptophyta</taxon>
        <taxon>Embryophyta</taxon>
        <taxon>Tracheophyta</taxon>
        <taxon>Spermatophyta</taxon>
        <taxon>Magnoliopsida</taxon>
        <taxon>Liliopsida</taxon>
        <taxon>Poales</taxon>
        <taxon>Poaceae</taxon>
        <taxon>PACMAD clade</taxon>
        <taxon>Arundinoideae</taxon>
        <taxon>Arundineae</taxon>
        <taxon>Arundo</taxon>
    </lineage>
</organism>
<sequence length="14" mass="1399">MLSQTASASRSSSS</sequence>
<name>A0A0A9HPI3_ARUDO</name>